<dbReference type="EMBL" id="BARW01011814">
    <property type="protein sequence ID" value="GAI77023.1"/>
    <property type="molecule type" value="Genomic_DNA"/>
</dbReference>
<gene>
    <name evidence="1" type="ORF">S12H4_22596</name>
</gene>
<feature type="non-terminal residue" evidence="1">
    <location>
        <position position="1"/>
    </location>
</feature>
<protein>
    <submittedName>
        <fullName evidence="1">Uncharacterized protein</fullName>
    </submittedName>
</protein>
<reference evidence="1" key="1">
    <citation type="journal article" date="2014" name="Front. Microbiol.">
        <title>High frequency of phylogenetically diverse reductive dehalogenase-homologous genes in deep subseafloor sedimentary metagenomes.</title>
        <authorList>
            <person name="Kawai M."/>
            <person name="Futagami T."/>
            <person name="Toyoda A."/>
            <person name="Takaki Y."/>
            <person name="Nishi S."/>
            <person name="Hori S."/>
            <person name="Arai W."/>
            <person name="Tsubouchi T."/>
            <person name="Morono Y."/>
            <person name="Uchiyama I."/>
            <person name="Ito T."/>
            <person name="Fujiyama A."/>
            <person name="Inagaki F."/>
            <person name="Takami H."/>
        </authorList>
    </citation>
    <scope>NUCLEOTIDE SEQUENCE</scope>
    <source>
        <strain evidence="1">Expedition CK06-06</strain>
    </source>
</reference>
<organism evidence="1">
    <name type="scientific">marine sediment metagenome</name>
    <dbReference type="NCBI Taxonomy" id="412755"/>
    <lineage>
        <taxon>unclassified sequences</taxon>
        <taxon>metagenomes</taxon>
        <taxon>ecological metagenomes</taxon>
    </lineage>
</organism>
<comment type="caution">
    <text evidence="1">The sequence shown here is derived from an EMBL/GenBank/DDBJ whole genome shotgun (WGS) entry which is preliminary data.</text>
</comment>
<accession>X1R900</accession>
<dbReference type="AlphaFoldDB" id="X1R900"/>
<sequence>RAVKKYIRGIKKDQLYIFDNKTLLEILALKGRDLQEYEKFLVDYQVMNAKNMVEYFHKHGINIEDYI</sequence>
<proteinExistence type="predicted"/>
<name>X1R900_9ZZZZ</name>
<evidence type="ECO:0000313" key="1">
    <source>
        <dbReference type="EMBL" id="GAI77023.1"/>
    </source>
</evidence>